<dbReference type="Pfam" id="PF13561">
    <property type="entry name" value="adh_short_C2"/>
    <property type="match status" value="1"/>
</dbReference>
<dbReference type="FunFam" id="3.40.50.720:FF:000084">
    <property type="entry name" value="Short-chain dehydrogenase reductase"/>
    <property type="match status" value="1"/>
</dbReference>
<evidence type="ECO:0000313" key="5">
    <source>
        <dbReference type="Proteomes" id="UP000295493"/>
    </source>
</evidence>
<feature type="domain" description="Ketoreductase" evidence="3">
    <location>
        <begin position="7"/>
        <end position="190"/>
    </location>
</feature>
<comment type="similarity">
    <text evidence="1">Belongs to the short-chain dehydrogenases/reductases (SDR) family.</text>
</comment>
<keyword evidence="5" id="KW-1185">Reference proteome</keyword>
<dbReference type="RefSeq" id="WP_133496857.1">
    <property type="nucleotide sequence ID" value="NZ_BMLU01000014.1"/>
</dbReference>
<name>A0A4R6FCH0_9SPHN</name>
<keyword evidence="2" id="KW-0560">Oxidoreductase</keyword>
<evidence type="ECO:0000256" key="2">
    <source>
        <dbReference type="ARBA" id="ARBA00023002"/>
    </source>
</evidence>
<dbReference type="InterPro" id="IPR036291">
    <property type="entry name" value="NAD(P)-bd_dom_sf"/>
</dbReference>
<dbReference type="NCBIfam" id="NF005681">
    <property type="entry name" value="PRK07478.1"/>
    <property type="match status" value="1"/>
</dbReference>
<dbReference type="Proteomes" id="UP000295493">
    <property type="component" value="Unassembled WGS sequence"/>
</dbReference>
<dbReference type="EMBL" id="SNWD01000015">
    <property type="protein sequence ID" value="TDN78813.1"/>
    <property type="molecule type" value="Genomic_DNA"/>
</dbReference>
<evidence type="ECO:0000259" key="3">
    <source>
        <dbReference type="SMART" id="SM00822"/>
    </source>
</evidence>
<dbReference type="Gene3D" id="3.40.50.720">
    <property type="entry name" value="NAD(P)-binding Rossmann-like Domain"/>
    <property type="match status" value="1"/>
</dbReference>
<sequence>MKLLDGKVAIITGASSGIGKAAAKLFAAHGASVVLVARREAALKSAIDEIEDQGGRALAVVGDVMEAGTHDEAVAAAQATFGGLHIAFNNAGTVGTMGPLAGIEPRQWAEVLAVNLTAAFLATRAQVPAMIGQGGGALVFTSSFVGNSVGLPGMGAYGAAKAGLMGLVRGITADYAASGIRANALLPGGTATDMAGDDAQREWAAGLHAMKRIARPEEIAQAALFLASDMSSFVTGSALWADGGNAAVKL</sequence>
<gene>
    <name evidence="4" type="ORF">EV664_11577</name>
</gene>
<dbReference type="InterPro" id="IPR002347">
    <property type="entry name" value="SDR_fam"/>
</dbReference>
<dbReference type="CDD" id="cd05233">
    <property type="entry name" value="SDR_c"/>
    <property type="match status" value="1"/>
</dbReference>
<proteinExistence type="inferred from homology"/>
<evidence type="ECO:0000256" key="1">
    <source>
        <dbReference type="ARBA" id="ARBA00006484"/>
    </source>
</evidence>
<dbReference type="GO" id="GO:0016491">
    <property type="term" value="F:oxidoreductase activity"/>
    <property type="evidence" value="ECO:0007669"/>
    <property type="project" value="UniProtKB-KW"/>
</dbReference>
<dbReference type="SUPFAM" id="SSF51735">
    <property type="entry name" value="NAD(P)-binding Rossmann-fold domains"/>
    <property type="match status" value="1"/>
</dbReference>
<protein>
    <submittedName>
        <fullName evidence="4">NADP-dependent 3-hydroxy acid dehydrogenase YdfG</fullName>
    </submittedName>
</protein>
<dbReference type="AlphaFoldDB" id="A0A4R6FCH0"/>
<dbReference type="InterPro" id="IPR057326">
    <property type="entry name" value="KR_dom"/>
</dbReference>
<dbReference type="PRINTS" id="PR00081">
    <property type="entry name" value="GDHRDH"/>
</dbReference>
<dbReference type="OrthoDB" id="9812986at2"/>
<evidence type="ECO:0000313" key="4">
    <source>
        <dbReference type="EMBL" id="TDN78813.1"/>
    </source>
</evidence>
<dbReference type="SMART" id="SM00822">
    <property type="entry name" value="PKS_KR"/>
    <property type="match status" value="1"/>
</dbReference>
<dbReference type="PANTHER" id="PTHR43669:SF3">
    <property type="entry name" value="ALCOHOL DEHYDROGENASE, PUTATIVE (AFU_ORTHOLOGUE AFUA_3G03445)-RELATED"/>
    <property type="match status" value="1"/>
</dbReference>
<comment type="caution">
    <text evidence="4">The sequence shown here is derived from an EMBL/GenBank/DDBJ whole genome shotgun (WGS) entry which is preliminary data.</text>
</comment>
<reference evidence="4 5" key="1">
    <citation type="submission" date="2019-03" db="EMBL/GenBank/DDBJ databases">
        <title>Genomic Encyclopedia of Type Strains, Phase IV (KMG-IV): sequencing the most valuable type-strain genomes for metagenomic binning, comparative biology and taxonomic classification.</title>
        <authorList>
            <person name="Goeker M."/>
        </authorList>
    </citation>
    <scope>NUCLEOTIDE SEQUENCE [LARGE SCALE GENOMIC DNA]</scope>
    <source>
        <strain evidence="4 5">DSM 25059</strain>
    </source>
</reference>
<organism evidence="4 5">
    <name type="scientific">Stakelama pacifica</name>
    <dbReference type="NCBI Taxonomy" id="517720"/>
    <lineage>
        <taxon>Bacteria</taxon>
        <taxon>Pseudomonadati</taxon>
        <taxon>Pseudomonadota</taxon>
        <taxon>Alphaproteobacteria</taxon>
        <taxon>Sphingomonadales</taxon>
        <taxon>Sphingomonadaceae</taxon>
        <taxon>Stakelama</taxon>
    </lineage>
</organism>
<dbReference type="PANTHER" id="PTHR43669">
    <property type="entry name" value="5-KETO-D-GLUCONATE 5-REDUCTASE"/>
    <property type="match status" value="1"/>
</dbReference>
<accession>A0A4R6FCH0</accession>